<protein>
    <submittedName>
        <fullName evidence="5">Unannotated protein</fullName>
    </submittedName>
</protein>
<dbReference type="InterPro" id="IPR016181">
    <property type="entry name" value="Acyl_CoA_acyltransferase"/>
</dbReference>
<reference evidence="5" key="1">
    <citation type="submission" date="2020-05" db="EMBL/GenBank/DDBJ databases">
        <authorList>
            <person name="Chiriac C."/>
            <person name="Salcher M."/>
            <person name="Ghai R."/>
            <person name="Kavagutti S V."/>
        </authorList>
    </citation>
    <scope>NUCLEOTIDE SEQUENCE</scope>
</reference>
<dbReference type="PANTHER" id="PTHR43792:SF8">
    <property type="entry name" value="[RIBOSOMAL PROTEIN US5]-ALANINE N-ACETYLTRANSFERASE"/>
    <property type="match status" value="1"/>
</dbReference>
<evidence type="ECO:0000256" key="3">
    <source>
        <dbReference type="ARBA" id="ARBA00038502"/>
    </source>
</evidence>
<evidence type="ECO:0000256" key="2">
    <source>
        <dbReference type="ARBA" id="ARBA00023315"/>
    </source>
</evidence>
<evidence type="ECO:0000256" key="1">
    <source>
        <dbReference type="ARBA" id="ARBA00022679"/>
    </source>
</evidence>
<dbReference type="PANTHER" id="PTHR43792">
    <property type="entry name" value="GNAT FAMILY, PUTATIVE (AFU_ORTHOLOGUE AFUA_3G00765)-RELATED-RELATED"/>
    <property type="match status" value="1"/>
</dbReference>
<dbReference type="SUPFAM" id="SSF55729">
    <property type="entry name" value="Acyl-CoA N-acyltransferases (Nat)"/>
    <property type="match status" value="1"/>
</dbReference>
<name>A0A6J6X2J3_9ZZZZ</name>
<dbReference type="Gene3D" id="3.40.630.30">
    <property type="match status" value="1"/>
</dbReference>
<dbReference type="GO" id="GO:0005737">
    <property type="term" value="C:cytoplasm"/>
    <property type="evidence" value="ECO:0007669"/>
    <property type="project" value="TreeGrafter"/>
</dbReference>
<evidence type="ECO:0000313" key="5">
    <source>
        <dbReference type="EMBL" id="CAB4789466.1"/>
    </source>
</evidence>
<feature type="domain" description="N-acetyltransferase" evidence="4">
    <location>
        <begin position="11"/>
        <end position="182"/>
    </location>
</feature>
<dbReference type="GO" id="GO:0008999">
    <property type="term" value="F:protein-N-terminal-alanine acetyltransferase activity"/>
    <property type="evidence" value="ECO:0007669"/>
    <property type="project" value="TreeGrafter"/>
</dbReference>
<dbReference type="PROSITE" id="PS51186">
    <property type="entry name" value="GNAT"/>
    <property type="match status" value="1"/>
</dbReference>
<dbReference type="InterPro" id="IPR000182">
    <property type="entry name" value="GNAT_dom"/>
</dbReference>
<sequence>MSPLVLHARRLVLRTMTEHDYDGWYEVRQRCQEWLVKWEPRPATAPHLAEDRRSFNSRCAIRERERQMGTGMGFGIFVGGRFAGEITLSSIQRGPVQSGYVGYWIDAALAGQGYTPEAVVTIMQYAFDVLELHRVEINIIPRNLPSIRVADKLQLRMEGIAERYIQIDGVWEDHTRYAITAEEWRERAPELVSSWLLPNA</sequence>
<proteinExistence type="inferred from homology"/>
<gene>
    <name evidence="5" type="ORF">UFOPK2958_01060</name>
</gene>
<keyword evidence="1" id="KW-0808">Transferase</keyword>
<comment type="similarity">
    <text evidence="3">Belongs to the acetyltransferase family. RimJ subfamily.</text>
</comment>
<dbReference type="Pfam" id="PF13302">
    <property type="entry name" value="Acetyltransf_3"/>
    <property type="match status" value="1"/>
</dbReference>
<organism evidence="5">
    <name type="scientific">freshwater metagenome</name>
    <dbReference type="NCBI Taxonomy" id="449393"/>
    <lineage>
        <taxon>unclassified sequences</taxon>
        <taxon>metagenomes</taxon>
        <taxon>ecological metagenomes</taxon>
    </lineage>
</organism>
<evidence type="ECO:0000259" key="4">
    <source>
        <dbReference type="PROSITE" id="PS51186"/>
    </source>
</evidence>
<keyword evidence="2" id="KW-0012">Acyltransferase</keyword>
<dbReference type="InterPro" id="IPR051531">
    <property type="entry name" value="N-acetyltransferase"/>
</dbReference>
<dbReference type="AlphaFoldDB" id="A0A6J6X2J3"/>
<accession>A0A6J6X2J3</accession>
<dbReference type="EMBL" id="CAFAAB010000127">
    <property type="protein sequence ID" value="CAB4789466.1"/>
    <property type="molecule type" value="Genomic_DNA"/>
</dbReference>